<keyword evidence="5 8" id="KW-0812">Transmembrane</keyword>
<feature type="transmembrane region" description="Helical" evidence="8">
    <location>
        <begin position="306"/>
        <end position="326"/>
    </location>
</feature>
<dbReference type="GO" id="GO:0016763">
    <property type="term" value="F:pentosyltransferase activity"/>
    <property type="evidence" value="ECO:0007669"/>
    <property type="project" value="TreeGrafter"/>
</dbReference>
<keyword evidence="6 8" id="KW-1133">Transmembrane helix</keyword>
<comment type="subcellular location">
    <subcellularLocation>
        <location evidence="1">Cell membrane</location>
        <topology evidence="1">Multi-pass membrane protein</topology>
    </subcellularLocation>
</comment>
<gene>
    <name evidence="10" type="ORF">MNBD_BACTEROID05-1260</name>
</gene>
<keyword evidence="2" id="KW-1003">Cell membrane</keyword>
<feature type="transmembrane region" description="Helical" evidence="8">
    <location>
        <begin position="170"/>
        <end position="198"/>
    </location>
</feature>
<dbReference type="PANTHER" id="PTHR33908">
    <property type="entry name" value="MANNOSYLTRANSFERASE YKCB-RELATED"/>
    <property type="match status" value="1"/>
</dbReference>
<accession>A0A3B0TUA4</accession>
<evidence type="ECO:0000256" key="1">
    <source>
        <dbReference type="ARBA" id="ARBA00004651"/>
    </source>
</evidence>
<reference evidence="10" key="1">
    <citation type="submission" date="2018-06" db="EMBL/GenBank/DDBJ databases">
        <authorList>
            <person name="Zhirakovskaya E."/>
        </authorList>
    </citation>
    <scope>NUCLEOTIDE SEQUENCE</scope>
</reference>
<dbReference type="GO" id="GO:0005886">
    <property type="term" value="C:plasma membrane"/>
    <property type="evidence" value="ECO:0007669"/>
    <property type="project" value="UniProtKB-SubCell"/>
</dbReference>
<evidence type="ECO:0000256" key="3">
    <source>
        <dbReference type="ARBA" id="ARBA00022676"/>
    </source>
</evidence>
<evidence type="ECO:0000256" key="2">
    <source>
        <dbReference type="ARBA" id="ARBA00022475"/>
    </source>
</evidence>
<feature type="transmembrane region" description="Helical" evidence="8">
    <location>
        <begin position="63"/>
        <end position="82"/>
    </location>
</feature>
<name>A0A3B0TUA4_9ZZZZ</name>
<evidence type="ECO:0000256" key="5">
    <source>
        <dbReference type="ARBA" id="ARBA00022692"/>
    </source>
</evidence>
<dbReference type="AlphaFoldDB" id="A0A3B0TUA4"/>
<evidence type="ECO:0000256" key="6">
    <source>
        <dbReference type="ARBA" id="ARBA00022989"/>
    </source>
</evidence>
<keyword evidence="4" id="KW-0808">Transferase</keyword>
<evidence type="ECO:0000313" key="10">
    <source>
        <dbReference type="EMBL" id="VAW12184.1"/>
    </source>
</evidence>
<dbReference type="EMBL" id="UOEN01000084">
    <property type="protein sequence ID" value="VAW12184.1"/>
    <property type="molecule type" value="Genomic_DNA"/>
</dbReference>
<protein>
    <recommendedName>
        <fullName evidence="9">ArnT-like N-terminal domain-containing protein</fullName>
    </recommendedName>
</protein>
<feature type="transmembrane region" description="Helical" evidence="8">
    <location>
        <begin position="274"/>
        <end position="299"/>
    </location>
</feature>
<proteinExistence type="predicted"/>
<dbReference type="InterPro" id="IPR003342">
    <property type="entry name" value="ArnT-like_N"/>
</dbReference>
<feature type="transmembrane region" description="Helical" evidence="8">
    <location>
        <begin position="9"/>
        <end position="27"/>
    </location>
</feature>
<feature type="domain" description="ArnT-like N-terminal" evidence="9">
    <location>
        <begin position="10"/>
        <end position="216"/>
    </location>
</feature>
<evidence type="ECO:0000256" key="8">
    <source>
        <dbReference type="SAM" id="Phobius"/>
    </source>
</evidence>
<feature type="transmembrane region" description="Helical" evidence="8">
    <location>
        <begin position="371"/>
        <end position="393"/>
    </location>
</feature>
<sequence length="506" mass="58039">MTKLSVRAKLFWCFIFFWLIGINIFTLKEGHNWGGDFSQYIIHAQNIASHRPYVEGITLNPSVVYPPGFPFILSSFVAAVGVNLKIFKLINVIFWFLSILCFWSLFSKKMSHQGAFLCALLLGSSSEFFVFKQNILSDIPFAFFVSLSLFLFMKYDEQGQKEKSCVKNHFFWLLIGAMVSAFLTRTAGVVLFVSFISYSFLLRRGRIKDVLLTGGALCLAFIFQGYLIGIHPSAVNNIVNDPLSFLAAMGKNHSIVFSSMVRSFLPPVTLASEFFLISMQKILAFILWPLYCLIIWIVFRRIKHRTLTFAECFLFFYILLLFVWSGHGVFNFVRFIIPVMGVILLVLAELFQWMNNKFLQKGSVSASLKGISNIIVGGIIVFNLWNIGVIFNFDDDVLEKKENKELFQWVIQNIPLDKHYLFDYERVMALKTGRIGTSLRAILIDESAIEIPDFSKILNKKGVEYVVFSKLKDQAVLSVIGVNKNVDQYGLKFLWENNLYRIFQVI</sequence>
<evidence type="ECO:0000256" key="7">
    <source>
        <dbReference type="ARBA" id="ARBA00023136"/>
    </source>
</evidence>
<feature type="transmembrane region" description="Helical" evidence="8">
    <location>
        <begin position="89"/>
        <end position="106"/>
    </location>
</feature>
<dbReference type="InterPro" id="IPR050297">
    <property type="entry name" value="LipidA_mod_glycosyltrf_83"/>
</dbReference>
<keyword evidence="3" id="KW-0328">Glycosyltransferase</keyword>
<evidence type="ECO:0000259" key="9">
    <source>
        <dbReference type="Pfam" id="PF02366"/>
    </source>
</evidence>
<feature type="transmembrane region" description="Helical" evidence="8">
    <location>
        <begin position="210"/>
        <end position="230"/>
    </location>
</feature>
<feature type="transmembrane region" description="Helical" evidence="8">
    <location>
        <begin position="138"/>
        <end position="155"/>
    </location>
</feature>
<dbReference type="Pfam" id="PF02366">
    <property type="entry name" value="PMT"/>
    <property type="match status" value="1"/>
</dbReference>
<dbReference type="GO" id="GO:0008610">
    <property type="term" value="P:lipid biosynthetic process"/>
    <property type="evidence" value="ECO:0007669"/>
    <property type="project" value="UniProtKB-ARBA"/>
</dbReference>
<dbReference type="GO" id="GO:0006493">
    <property type="term" value="P:protein O-linked glycosylation"/>
    <property type="evidence" value="ECO:0007669"/>
    <property type="project" value="InterPro"/>
</dbReference>
<evidence type="ECO:0000256" key="4">
    <source>
        <dbReference type="ARBA" id="ARBA00022679"/>
    </source>
</evidence>
<organism evidence="10">
    <name type="scientific">hydrothermal vent metagenome</name>
    <dbReference type="NCBI Taxonomy" id="652676"/>
    <lineage>
        <taxon>unclassified sequences</taxon>
        <taxon>metagenomes</taxon>
        <taxon>ecological metagenomes</taxon>
    </lineage>
</organism>
<keyword evidence="7 8" id="KW-0472">Membrane</keyword>
<dbReference type="GO" id="GO:0000030">
    <property type="term" value="F:mannosyltransferase activity"/>
    <property type="evidence" value="ECO:0007669"/>
    <property type="project" value="InterPro"/>
</dbReference>
<dbReference type="PANTHER" id="PTHR33908:SF11">
    <property type="entry name" value="MEMBRANE PROTEIN"/>
    <property type="match status" value="1"/>
</dbReference>
<feature type="transmembrane region" description="Helical" evidence="8">
    <location>
        <begin position="332"/>
        <end position="351"/>
    </location>
</feature>